<name>A0ABS1CV83_9PROT</name>
<evidence type="ECO:0000313" key="3">
    <source>
        <dbReference type="Proteomes" id="UP000697995"/>
    </source>
</evidence>
<dbReference type="SUPFAM" id="SSF53850">
    <property type="entry name" value="Periplasmic binding protein-like II"/>
    <property type="match status" value="1"/>
</dbReference>
<accession>A0ABS1CV83</accession>
<dbReference type="Pfam" id="PF13416">
    <property type="entry name" value="SBP_bac_8"/>
    <property type="match status" value="1"/>
</dbReference>
<dbReference type="PANTHER" id="PTHR30222:SF2">
    <property type="entry name" value="ABC TRANSPORTER SUBSTRATE-BINDING PROTEIN"/>
    <property type="match status" value="1"/>
</dbReference>
<gene>
    <name evidence="2" type="ORF">CKO45_08475</name>
</gene>
<comment type="caution">
    <text evidence="2">The sequence shown here is derived from an EMBL/GenBank/DDBJ whole genome shotgun (WGS) entry which is preliminary data.</text>
</comment>
<dbReference type="EMBL" id="NRSG01000044">
    <property type="protein sequence ID" value="MBK1658263.1"/>
    <property type="molecule type" value="Genomic_DNA"/>
</dbReference>
<reference evidence="2 3" key="1">
    <citation type="journal article" date="2020" name="Microorganisms">
        <title>Osmotic Adaptation and Compatible Solute Biosynthesis of Phototrophic Bacteria as Revealed from Genome Analyses.</title>
        <authorList>
            <person name="Imhoff J.F."/>
            <person name="Rahn T."/>
            <person name="Kunzel S."/>
            <person name="Keller A."/>
            <person name="Neulinger S.C."/>
        </authorList>
    </citation>
    <scope>NUCLEOTIDE SEQUENCE [LARGE SCALE GENOMIC DNA]</scope>
    <source>
        <strain evidence="2 3">DSM 15382</strain>
    </source>
</reference>
<dbReference type="Gene3D" id="3.40.190.10">
    <property type="entry name" value="Periplasmic binding protein-like II"/>
    <property type="match status" value="2"/>
</dbReference>
<proteinExistence type="predicted"/>
<protein>
    <recommendedName>
        <fullName evidence="4">ABC transporter substrate-binding protein</fullName>
    </recommendedName>
</protein>
<organism evidence="2 3">
    <name type="scientific">Paracraurococcus ruber</name>
    <dbReference type="NCBI Taxonomy" id="77675"/>
    <lineage>
        <taxon>Bacteria</taxon>
        <taxon>Pseudomonadati</taxon>
        <taxon>Pseudomonadota</taxon>
        <taxon>Alphaproteobacteria</taxon>
        <taxon>Acetobacterales</taxon>
        <taxon>Roseomonadaceae</taxon>
        <taxon>Paracraurococcus</taxon>
    </lineage>
</organism>
<evidence type="ECO:0008006" key="4">
    <source>
        <dbReference type="Google" id="ProtNLM"/>
    </source>
</evidence>
<evidence type="ECO:0000313" key="2">
    <source>
        <dbReference type="EMBL" id="MBK1658263.1"/>
    </source>
</evidence>
<dbReference type="InterPro" id="IPR006059">
    <property type="entry name" value="SBP"/>
</dbReference>
<dbReference type="Proteomes" id="UP000697995">
    <property type="component" value="Unassembled WGS sequence"/>
</dbReference>
<evidence type="ECO:0000256" key="1">
    <source>
        <dbReference type="ARBA" id="ARBA00022729"/>
    </source>
</evidence>
<dbReference type="PANTHER" id="PTHR30222">
    <property type="entry name" value="SPERMIDINE/PUTRESCINE-BINDING PERIPLASMIC PROTEIN"/>
    <property type="match status" value="1"/>
</dbReference>
<keyword evidence="3" id="KW-1185">Reference proteome</keyword>
<sequence length="432" mass="46586">MAMGAWSGRLASRCGGSAASHHQGRVVKPGASSGWAIRGFPQGLEWGLLAPRVERVADCRKRGPGMQSFHQDCVALAGELHARGRLSRRGLGRALAALGLAGAAGDAAAQAERQLVMVNWGGLANEGFGRFYGAPFAAETPGWRVVQDSTGPATGRIRSMVESGRVTWDLCDSSASGANLLGKLNLATKIDYSVVNRENVIGPGFALEYGAAPYSFSSVLVYDSSKFPTPPTSWADFWDLRRFPGMRLLRRDAVCSLEAALMSMGHAPNALYPIDTRAAIRRVTELRRNLIFWTNGSESEQAMRTGEAVMGQIWHTRASVLERETNGRLKFVWNQGILQPGIFVIPRGNPGGAMAQRLLASMLAKPEPQVGLLGLLGNGPTNPQAAAMVPAELKRFNPTDPDNEKQQVVIDGTWWGENYQAVNQDYLDAVTG</sequence>
<keyword evidence="1" id="KW-0732">Signal</keyword>